<evidence type="ECO:0000313" key="2">
    <source>
        <dbReference type="EMBL" id="MCO6026217.1"/>
    </source>
</evidence>
<dbReference type="Proteomes" id="UP001204015">
    <property type="component" value="Unassembled WGS sequence"/>
</dbReference>
<keyword evidence="1" id="KW-0812">Transmembrane</keyword>
<keyword evidence="1" id="KW-1133">Transmembrane helix</keyword>
<dbReference type="EMBL" id="JAMXLY010000043">
    <property type="protein sequence ID" value="MCO6026217.1"/>
    <property type="molecule type" value="Genomic_DNA"/>
</dbReference>
<protein>
    <submittedName>
        <fullName evidence="2">Uncharacterized protein</fullName>
    </submittedName>
</protein>
<gene>
    <name evidence="2" type="ORF">NG821_10255</name>
</gene>
<evidence type="ECO:0000256" key="1">
    <source>
        <dbReference type="SAM" id="Phobius"/>
    </source>
</evidence>
<accession>A0ABT1BYR0</accession>
<feature type="transmembrane region" description="Helical" evidence="1">
    <location>
        <begin position="205"/>
        <end position="228"/>
    </location>
</feature>
<name>A0ABT1BYR0_9BACT</name>
<evidence type="ECO:0000313" key="3">
    <source>
        <dbReference type="Proteomes" id="UP001204015"/>
    </source>
</evidence>
<keyword evidence="3" id="KW-1185">Reference proteome</keyword>
<feature type="transmembrane region" description="Helical" evidence="1">
    <location>
        <begin position="140"/>
        <end position="159"/>
    </location>
</feature>
<organism evidence="2 3">
    <name type="scientific">Segatella cerevisiae</name>
    <dbReference type="NCBI Taxonomy" id="2053716"/>
    <lineage>
        <taxon>Bacteria</taxon>
        <taxon>Pseudomonadati</taxon>
        <taxon>Bacteroidota</taxon>
        <taxon>Bacteroidia</taxon>
        <taxon>Bacteroidales</taxon>
        <taxon>Prevotellaceae</taxon>
        <taxon>Segatella</taxon>
    </lineage>
</organism>
<comment type="caution">
    <text evidence="2">The sequence shown here is derived from an EMBL/GenBank/DDBJ whole genome shotgun (WGS) entry which is preliminary data.</text>
</comment>
<reference evidence="2 3" key="1">
    <citation type="submission" date="2022-06" db="EMBL/GenBank/DDBJ databases">
        <title>A taxonomic note on the genus Prevotella: Description of four novel genera and emended description of the genera Hallella and Xylanibacter.</title>
        <authorList>
            <person name="Hitch T.C.A."/>
        </authorList>
    </citation>
    <scope>NUCLEOTIDE SEQUENCE [LARGE SCALE GENOMIC DNA]</scope>
    <source>
        <strain evidence="2 3">DSM 100619</strain>
    </source>
</reference>
<dbReference type="RefSeq" id="WP_252761570.1">
    <property type="nucleotide sequence ID" value="NZ_JAMXLY010000043.1"/>
</dbReference>
<keyword evidence="1" id="KW-0472">Membrane</keyword>
<sequence>MDAKDIDIGIRNKNYIAFAGKKAYNINYIFYSILSDIKGGLSEAEAIKKISLESDIDSEEVKKSFYGFMTSVNHNLANNKSYIKGKIIIFRKNTTEKISHYFQEFFCRNAFFIFFTLSLLINIVFFVTHTNAILGDLSKGFTLFQLCALFVLSNIFVVFHEIGHASASLKFGLPARDIGFGFYFIFPVFFTDVTRVWLLSRNRRLVVNIAGIYFQLLANMCMIVIFCLTNEYFVRKILTYLIASNNVVMLCSAIPFFRNDGYWVYSDIFGVENLVTRADQLTSKWIHGIKWTRQECNKPL</sequence>
<proteinExistence type="predicted"/>
<feature type="transmembrane region" description="Helical" evidence="1">
    <location>
        <begin position="180"/>
        <end position="199"/>
    </location>
</feature>
<feature type="transmembrane region" description="Helical" evidence="1">
    <location>
        <begin position="110"/>
        <end position="128"/>
    </location>
</feature>
<feature type="transmembrane region" description="Helical" evidence="1">
    <location>
        <begin position="237"/>
        <end position="257"/>
    </location>
</feature>